<dbReference type="AlphaFoldDB" id="A0A5N5TI90"/>
<feature type="region of interest" description="Disordered" evidence="8">
    <location>
        <begin position="102"/>
        <end position="124"/>
    </location>
</feature>
<accession>A0A5N5TI90</accession>
<dbReference type="Pfam" id="PF00096">
    <property type="entry name" value="zf-C2H2"/>
    <property type="match status" value="2"/>
</dbReference>
<dbReference type="OrthoDB" id="10528281at2759"/>
<dbReference type="SUPFAM" id="SSF57667">
    <property type="entry name" value="beta-beta-alpha zinc fingers"/>
    <property type="match status" value="5"/>
</dbReference>
<keyword evidence="3" id="KW-0677">Repeat</keyword>
<dbReference type="InterPro" id="IPR013087">
    <property type="entry name" value="Znf_C2H2_type"/>
</dbReference>
<evidence type="ECO:0000256" key="7">
    <source>
        <dbReference type="PROSITE-ProRule" id="PRU00042"/>
    </source>
</evidence>
<dbReference type="PROSITE" id="PS00028">
    <property type="entry name" value="ZINC_FINGER_C2H2_1"/>
    <property type="match status" value="9"/>
</dbReference>
<dbReference type="FunFam" id="3.30.160.60:FF:000100">
    <property type="entry name" value="Zinc finger 45-like"/>
    <property type="match status" value="2"/>
</dbReference>
<evidence type="ECO:0000256" key="1">
    <source>
        <dbReference type="ARBA" id="ARBA00004123"/>
    </source>
</evidence>
<keyword evidence="11" id="KW-1185">Reference proteome</keyword>
<dbReference type="EMBL" id="SEYY01002681">
    <property type="protein sequence ID" value="KAB7504650.1"/>
    <property type="molecule type" value="Genomic_DNA"/>
</dbReference>
<evidence type="ECO:0000259" key="9">
    <source>
        <dbReference type="PROSITE" id="PS50157"/>
    </source>
</evidence>
<keyword evidence="6" id="KW-0539">Nucleus</keyword>
<evidence type="ECO:0000256" key="4">
    <source>
        <dbReference type="ARBA" id="ARBA00022771"/>
    </source>
</evidence>
<keyword evidence="5" id="KW-0862">Zinc</keyword>
<dbReference type="Gene3D" id="3.30.160.60">
    <property type="entry name" value="Classic Zinc Finger"/>
    <property type="match status" value="7"/>
</dbReference>
<proteinExistence type="predicted"/>
<feature type="domain" description="C2H2-type" evidence="9">
    <location>
        <begin position="832"/>
        <end position="859"/>
    </location>
</feature>
<dbReference type="GO" id="GO:0008270">
    <property type="term" value="F:zinc ion binding"/>
    <property type="evidence" value="ECO:0007669"/>
    <property type="project" value="UniProtKB-KW"/>
</dbReference>
<evidence type="ECO:0000313" key="11">
    <source>
        <dbReference type="Proteomes" id="UP000326759"/>
    </source>
</evidence>
<feature type="compositionally biased region" description="Basic and acidic residues" evidence="8">
    <location>
        <begin position="107"/>
        <end position="124"/>
    </location>
</feature>
<keyword evidence="4 7" id="KW-0863">Zinc-finger</keyword>
<evidence type="ECO:0000256" key="2">
    <source>
        <dbReference type="ARBA" id="ARBA00022723"/>
    </source>
</evidence>
<evidence type="ECO:0000256" key="8">
    <source>
        <dbReference type="SAM" id="MobiDB-lite"/>
    </source>
</evidence>
<organism evidence="10 11">
    <name type="scientific">Armadillidium nasatum</name>
    <dbReference type="NCBI Taxonomy" id="96803"/>
    <lineage>
        <taxon>Eukaryota</taxon>
        <taxon>Metazoa</taxon>
        <taxon>Ecdysozoa</taxon>
        <taxon>Arthropoda</taxon>
        <taxon>Crustacea</taxon>
        <taxon>Multicrustacea</taxon>
        <taxon>Malacostraca</taxon>
        <taxon>Eumalacostraca</taxon>
        <taxon>Peracarida</taxon>
        <taxon>Isopoda</taxon>
        <taxon>Oniscidea</taxon>
        <taxon>Crinocheta</taxon>
        <taxon>Armadillidiidae</taxon>
        <taxon>Armadillidium</taxon>
    </lineage>
</organism>
<feature type="domain" description="C2H2-type" evidence="9">
    <location>
        <begin position="129"/>
        <end position="156"/>
    </location>
</feature>
<evidence type="ECO:0000256" key="3">
    <source>
        <dbReference type="ARBA" id="ARBA00022737"/>
    </source>
</evidence>
<feature type="domain" description="C2H2-type" evidence="9">
    <location>
        <begin position="279"/>
        <end position="306"/>
    </location>
</feature>
<evidence type="ECO:0000256" key="6">
    <source>
        <dbReference type="ARBA" id="ARBA00023242"/>
    </source>
</evidence>
<dbReference type="GO" id="GO:0000981">
    <property type="term" value="F:DNA-binding transcription factor activity, RNA polymerase II-specific"/>
    <property type="evidence" value="ECO:0007669"/>
    <property type="project" value="TreeGrafter"/>
</dbReference>
<feature type="domain" description="C2H2-type" evidence="9">
    <location>
        <begin position="449"/>
        <end position="476"/>
    </location>
</feature>
<feature type="domain" description="C2H2-type" evidence="9">
    <location>
        <begin position="804"/>
        <end position="831"/>
    </location>
</feature>
<reference evidence="10 11" key="1">
    <citation type="journal article" date="2019" name="PLoS Biol.">
        <title>Sex chromosomes control vertical transmission of feminizing Wolbachia symbionts in an isopod.</title>
        <authorList>
            <person name="Becking T."/>
            <person name="Chebbi M.A."/>
            <person name="Giraud I."/>
            <person name="Moumen B."/>
            <person name="Laverre T."/>
            <person name="Caubet Y."/>
            <person name="Peccoud J."/>
            <person name="Gilbert C."/>
            <person name="Cordaux R."/>
        </authorList>
    </citation>
    <scope>NUCLEOTIDE SEQUENCE [LARGE SCALE GENOMIC DNA]</scope>
    <source>
        <strain evidence="10">ANa2</strain>
        <tissue evidence="10">Whole body excluding digestive tract and cuticle</tissue>
    </source>
</reference>
<dbReference type="Proteomes" id="UP000326759">
    <property type="component" value="Unassembled WGS sequence"/>
</dbReference>
<dbReference type="GO" id="GO:0005634">
    <property type="term" value="C:nucleus"/>
    <property type="evidence" value="ECO:0007669"/>
    <property type="project" value="UniProtKB-SubCell"/>
</dbReference>
<gene>
    <name evidence="10" type="ORF">Anas_01403</name>
</gene>
<keyword evidence="2" id="KW-0479">Metal-binding</keyword>
<dbReference type="SMART" id="SM00355">
    <property type="entry name" value="ZnF_C2H2"/>
    <property type="match status" value="10"/>
</dbReference>
<dbReference type="PANTHER" id="PTHR24394">
    <property type="entry name" value="ZINC FINGER PROTEIN"/>
    <property type="match status" value="1"/>
</dbReference>
<dbReference type="FunFam" id="3.30.160.60:FF:000072">
    <property type="entry name" value="zinc finger protein 143 isoform X1"/>
    <property type="match status" value="1"/>
</dbReference>
<dbReference type="PROSITE" id="PS50157">
    <property type="entry name" value="ZINC_FINGER_C2H2_2"/>
    <property type="match status" value="7"/>
</dbReference>
<comment type="subcellular location">
    <subcellularLocation>
        <location evidence="1">Nucleus</location>
    </subcellularLocation>
</comment>
<dbReference type="PANTHER" id="PTHR24394:SF29">
    <property type="entry name" value="MYONEURIN"/>
    <property type="match status" value="1"/>
</dbReference>
<evidence type="ECO:0000313" key="10">
    <source>
        <dbReference type="EMBL" id="KAB7504650.1"/>
    </source>
</evidence>
<dbReference type="InterPro" id="IPR036236">
    <property type="entry name" value="Znf_C2H2_sf"/>
</dbReference>
<name>A0A5N5TI90_9CRUS</name>
<feature type="domain" description="C2H2-type" evidence="9">
    <location>
        <begin position="776"/>
        <end position="803"/>
    </location>
</feature>
<comment type="caution">
    <text evidence="10">The sequence shown here is derived from an EMBL/GenBank/DDBJ whole genome shotgun (WGS) entry which is preliminary data.</text>
</comment>
<protein>
    <submittedName>
        <fullName evidence="10">Zinc finger protein</fullName>
    </submittedName>
</protein>
<evidence type="ECO:0000256" key="5">
    <source>
        <dbReference type="ARBA" id="ARBA00022833"/>
    </source>
</evidence>
<feature type="domain" description="C2H2-type" evidence="9">
    <location>
        <begin position="554"/>
        <end position="582"/>
    </location>
</feature>
<sequence>MISTSQYVMVQCRKQVYYNEMERKEIKVFDYECPWCNFVFVSAEYLNEHKERCSVAKQLKQESVVKNLKSNEPSTFNSCIEDINSSLRRSKRRSIKSVKYFDSPEQSPERSLCKRLSRPEGSKPRERNHMCLYCKKYFTSLYTLRRHVESHLHETGFICMHCGLKCSDELTLKEHVRITHEFPSNNVDYTDETKFIPDFASSIRGDKSPVVVEKDYTYHLGNETCIFDLLWVKMLLKMNKNIRKSNSSNLHCSSCNTQFYSHFAASLHEKNCMEGVKPYKCGHCGKRFQLYFSIVRHMSNHNDTENEILVNFGSEYVHLLNDNHEANLKDLQVGENGDSEMELFLDAQASNICLEDGSQQNPLEISAKECSIDNVILGCDGSDIKAEEEEEEALTNDAPSSCFGTLQSEMNISSPVNADFCIAKCSNMEDFMSKLEITESAYGGRHRRHECNICGQRFYRRKHIKKHVELHENETSRIYKCSFCMLWFGSEGVVRFHEDQKHATETKFALNDNESTRRDRSLLKRLLSLLAREGQKGRYCEYFNAKETLKDKRFECEICSKKFTSFYRVRKHKIVAHNELMDLLEAVNDVWDFSQCEMTQANLLSALASIKEEKVLEKLKDFKSEHAMHKKYSDDENSLLSSPAGLVVQKYENLQKENESEIEVRVDKQGKELEEKDILITIDSELPNDNTEANKLYNLLIDKNVNDEETLWKHSRPQENEHDICKDKKVLSGPGDIHSLSDKDTEFELEINRDNFVSNEKLETSVQTSRTDQNMKKCKICGKKLSLKTSMKTHMRSHTGERRYECMYCHNRYALLSTLKRHVRIHTNDRPFRCDVCQKAYTQSSNLKRHYRQHTGERPFLCTICPKRYAEKFSLNPPPKNP</sequence>